<organism evidence="1">
    <name type="scientific">Anguilla anguilla</name>
    <name type="common">European freshwater eel</name>
    <name type="synonym">Muraena anguilla</name>
    <dbReference type="NCBI Taxonomy" id="7936"/>
    <lineage>
        <taxon>Eukaryota</taxon>
        <taxon>Metazoa</taxon>
        <taxon>Chordata</taxon>
        <taxon>Craniata</taxon>
        <taxon>Vertebrata</taxon>
        <taxon>Euteleostomi</taxon>
        <taxon>Actinopterygii</taxon>
        <taxon>Neopterygii</taxon>
        <taxon>Teleostei</taxon>
        <taxon>Anguilliformes</taxon>
        <taxon>Anguillidae</taxon>
        <taxon>Anguilla</taxon>
    </lineage>
</organism>
<accession>A0A0E9VZ24</accession>
<protein>
    <submittedName>
        <fullName evidence="1">Uncharacterized protein</fullName>
    </submittedName>
</protein>
<evidence type="ECO:0000313" key="1">
    <source>
        <dbReference type="EMBL" id="JAH83389.1"/>
    </source>
</evidence>
<proteinExistence type="predicted"/>
<name>A0A0E9VZ24_ANGAN</name>
<dbReference type="EMBL" id="GBXM01025188">
    <property type="protein sequence ID" value="JAH83389.1"/>
    <property type="molecule type" value="Transcribed_RNA"/>
</dbReference>
<reference evidence="1" key="1">
    <citation type="submission" date="2014-11" db="EMBL/GenBank/DDBJ databases">
        <authorList>
            <person name="Amaro Gonzalez C."/>
        </authorList>
    </citation>
    <scope>NUCLEOTIDE SEQUENCE</scope>
</reference>
<reference evidence="1" key="2">
    <citation type="journal article" date="2015" name="Fish Shellfish Immunol.">
        <title>Early steps in the European eel (Anguilla anguilla)-Vibrio vulnificus interaction in the gills: Role of the RtxA13 toxin.</title>
        <authorList>
            <person name="Callol A."/>
            <person name="Pajuelo D."/>
            <person name="Ebbesson L."/>
            <person name="Teles M."/>
            <person name="MacKenzie S."/>
            <person name="Amaro C."/>
        </authorList>
    </citation>
    <scope>NUCLEOTIDE SEQUENCE</scope>
</reference>
<dbReference type="AlphaFoldDB" id="A0A0E9VZ24"/>
<sequence length="18" mass="2109">MSLQALSRGHSHREWSNL</sequence>